<comment type="caution">
    <text evidence="2">The sequence shown here is derived from an EMBL/GenBank/DDBJ whole genome shotgun (WGS) entry which is preliminary data.</text>
</comment>
<accession>A0A2N0R4Y3</accession>
<dbReference type="VEuPathDB" id="FungiDB:RhiirA1_471100"/>
<organism evidence="2 3">
    <name type="scientific">Rhizophagus irregularis</name>
    <dbReference type="NCBI Taxonomy" id="588596"/>
    <lineage>
        <taxon>Eukaryota</taxon>
        <taxon>Fungi</taxon>
        <taxon>Fungi incertae sedis</taxon>
        <taxon>Mucoromycota</taxon>
        <taxon>Glomeromycotina</taxon>
        <taxon>Glomeromycetes</taxon>
        <taxon>Glomerales</taxon>
        <taxon>Glomeraceae</taxon>
        <taxon>Rhizophagus</taxon>
    </lineage>
</organism>
<evidence type="ECO:0000256" key="1">
    <source>
        <dbReference type="SAM" id="MobiDB-lite"/>
    </source>
</evidence>
<protein>
    <submittedName>
        <fullName evidence="2">Uncharacterized protein</fullName>
    </submittedName>
</protein>
<proteinExistence type="predicted"/>
<reference evidence="2 3" key="1">
    <citation type="submission" date="2017-10" db="EMBL/GenBank/DDBJ databases">
        <title>Extensive intraspecific genome diversity in a model arbuscular mycorrhizal fungus.</title>
        <authorList>
            <person name="Chen E.C.H."/>
            <person name="Morin E."/>
            <person name="Baudet D."/>
            <person name="Noel J."/>
            <person name="Ndikumana S."/>
            <person name="Charron P."/>
            <person name="St-Onge C."/>
            <person name="Giorgi J."/>
            <person name="Grigoriev I.V."/>
            <person name="Roux C."/>
            <person name="Martin F.M."/>
            <person name="Corradi N."/>
        </authorList>
    </citation>
    <scope>NUCLEOTIDE SEQUENCE [LARGE SCALE GENOMIC DNA]</scope>
    <source>
        <strain evidence="2 3">A1</strain>
    </source>
</reference>
<gene>
    <name evidence="2" type="ORF">RhiirA1_471100</name>
</gene>
<evidence type="ECO:0000313" key="3">
    <source>
        <dbReference type="Proteomes" id="UP000232688"/>
    </source>
</evidence>
<name>A0A2N0R4Y3_9GLOM</name>
<feature type="region of interest" description="Disordered" evidence="1">
    <location>
        <begin position="59"/>
        <end position="100"/>
    </location>
</feature>
<sequence length="100" mass="11393">MEYSNHYYDISITSYNASCEKIFSTLDWVYAVSDIPNIIQVLIIKKIIDLKDVVKGLKNNNTDNKIDSNDNNINNESSNNNTSNDNSKNDNDNDNIDELT</sequence>
<dbReference type="AlphaFoldDB" id="A0A2N0R4Y3"/>
<feature type="compositionally biased region" description="Low complexity" evidence="1">
    <location>
        <begin position="59"/>
        <end position="86"/>
    </location>
</feature>
<dbReference type="EMBL" id="LLXH01001567">
    <property type="protein sequence ID" value="PKC58353.1"/>
    <property type="molecule type" value="Genomic_DNA"/>
</dbReference>
<reference evidence="2 3" key="2">
    <citation type="submission" date="2017-10" db="EMBL/GenBank/DDBJ databases">
        <title>Genome analyses suggest a sexual origin of heterokaryosis in a supposedly ancient asexual fungus.</title>
        <authorList>
            <person name="Corradi N."/>
            <person name="Sedzielewska K."/>
            <person name="Noel J."/>
            <person name="Charron P."/>
            <person name="Farinelli L."/>
            <person name="Marton T."/>
            <person name="Kruger M."/>
            <person name="Pelin A."/>
            <person name="Brachmann A."/>
            <person name="Corradi N."/>
        </authorList>
    </citation>
    <scope>NUCLEOTIDE SEQUENCE [LARGE SCALE GENOMIC DNA]</scope>
    <source>
        <strain evidence="2 3">A1</strain>
    </source>
</reference>
<dbReference type="Proteomes" id="UP000232688">
    <property type="component" value="Unassembled WGS sequence"/>
</dbReference>
<evidence type="ECO:0000313" key="2">
    <source>
        <dbReference type="EMBL" id="PKC58353.1"/>
    </source>
</evidence>